<feature type="domain" description="DUF2062" evidence="2">
    <location>
        <begin position="23"/>
        <end position="163"/>
    </location>
</feature>
<dbReference type="AlphaFoldDB" id="A0A3B0ZE54"/>
<protein>
    <recommendedName>
        <fullName evidence="2">DUF2062 domain-containing protein</fullName>
    </recommendedName>
</protein>
<evidence type="ECO:0000259" key="2">
    <source>
        <dbReference type="Pfam" id="PF09835"/>
    </source>
</evidence>
<dbReference type="EMBL" id="UOFQ01000062">
    <property type="protein sequence ID" value="VAW87290.1"/>
    <property type="molecule type" value="Genomic_DNA"/>
</dbReference>
<evidence type="ECO:0000256" key="1">
    <source>
        <dbReference type="SAM" id="Phobius"/>
    </source>
</evidence>
<dbReference type="PANTHER" id="PTHR40547">
    <property type="entry name" value="SLL0298 PROTEIN"/>
    <property type="match status" value="1"/>
</dbReference>
<sequence length="177" mass="20498">MPKKIIKRFLPDHNKIKEHKHLQIFGKLIHDPNLWHLNRRSVSGAFSVGLFMAFVPVPFQMILAAAAAIPLRVNLPISAALVWISNPLTMPPIFYGCYKFGAWVLNTPVQKVEFVLSIEWLTTQLGDIWAPFLLGCFLIGTFCALISNLIIRLLWRSLVLKGWQERRRRRKEKRQKN</sequence>
<reference evidence="3" key="1">
    <citation type="submission" date="2018-06" db="EMBL/GenBank/DDBJ databases">
        <authorList>
            <person name="Zhirakovskaya E."/>
        </authorList>
    </citation>
    <scope>NUCLEOTIDE SEQUENCE</scope>
</reference>
<dbReference type="Pfam" id="PF09835">
    <property type="entry name" value="DUF2062"/>
    <property type="match status" value="1"/>
</dbReference>
<dbReference type="PANTHER" id="PTHR40547:SF1">
    <property type="entry name" value="SLL0298 PROTEIN"/>
    <property type="match status" value="1"/>
</dbReference>
<organism evidence="3">
    <name type="scientific">hydrothermal vent metagenome</name>
    <dbReference type="NCBI Taxonomy" id="652676"/>
    <lineage>
        <taxon>unclassified sequences</taxon>
        <taxon>metagenomes</taxon>
        <taxon>ecological metagenomes</taxon>
    </lineage>
</organism>
<evidence type="ECO:0000313" key="3">
    <source>
        <dbReference type="EMBL" id="VAW87290.1"/>
    </source>
</evidence>
<feature type="transmembrane region" description="Helical" evidence="1">
    <location>
        <begin position="45"/>
        <end position="69"/>
    </location>
</feature>
<dbReference type="InterPro" id="IPR018639">
    <property type="entry name" value="DUF2062"/>
</dbReference>
<name>A0A3B0ZE54_9ZZZZ</name>
<accession>A0A3B0ZE54</accession>
<gene>
    <name evidence="3" type="ORF">MNBD_GAMMA17-189</name>
</gene>
<keyword evidence="1" id="KW-0472">Membrane</keyword>
<keyword evidence="1" id="KW-1133">Transmembrane helix</keyword>
<feature type="transmembrane region" description="Helical" evidence="1">
    <location>
        <begin position="128"/>
        <end position="151"/>
    </location>
</feature>
<proteinExistence type="predicted"/>
<keyword evidence="1" id="KW-0812">Transmembrane</keyword>